<comment type="caution">
    <text evidence="2">The sequence shown here is derived from an EMBL/GenBank/DDBJ whole genome shotgun (WGS) entry which is preliminary data.</text>
</comment>
<name>A0A167LMM4_CORFA</name>
<keyword evidence="3" id="KW-1185">Reference proteome</keyword>
<dbReference type="EMBL" id="AZHB01000037">
    <property type="protein sequence ID" value="OAA53266.1"/>
    <property type="molecule type" value="Genomic_DNA"/>
</dbReference>
<evidence type="ECO:0000313" key="2">
    <source>
        <dbReference type="EMBL" id="OAA53266.1"/>
    </source>
</evidence>
<dbReference type="GeneID" id="30025172"/>
<organism evidence="2 3">
    <name type="scientific">Cordyceps fumosorosea (strain ARSEF 2679)</name>
    <name type="common">Isaria fumosorosea</name>
    <dbReference type="NCBI Taxonomy" id="1081104"/>
    <lineage>
        <taxon>Eukaryota</taxon>
        <taxon>Fungi</taxon>
        <taxon>Dikarya</taxon>
        <taxon>Ascomycota</taxon>
        <taxon>Pezizomycotina</taxon>
        <taxon>Sordariomycetes</taxon>
        <taxon>Hypocreomycetidae</taxon>
        <taxon>Hypocreales</taxon>
        <taxon>Cordycipitaceae</taxon>
        <taxon>Cordyceps</taxon>
    </lineage>
</organism>
<feature type="chain" id="PRO_5007889947" evidence="1">
    <location>
        <begin position="18"/>
        <end position="129"/>
    </location>
</feature>
<keyword evidence="1" id="KW-0732">Signal</keyword>
<accession>A0A167LMM4</accession>
<sequence length="129" mass="14642">MKFSLPTILALPLVALAAPSPSSPASDVQARDCTIHGQWDSNWVEYGNSRYRVRIWGDGNTKDRWCDFYWKYGSFVTISNPACWVDGDKAISDVSYGRGPIGYEQYKKTFWDAFIAMERETGCKLDVNL</sequence>
<evidence type="ECO:0000256" key="1">
    <source>
        <dbReference type="SAM" id="SignalP"/>
    </source>
</evidence>
<proteinExistence type="predicted"/>
<gene>
    <name evidence="2" type="ORF">ISF_08880</name>
</gene>
<dbReference type="OrthoDB" id="5144935at2759"/>
<protein>
    <submittedName>
        <fullName evidence="2">Uncharacterized protein</fullName>
    </submittedName>
</protein>
<feature type="signal peptide" evidence="1">
    <location>
        <begin position="1"/>
        <end position="17"/>
    </location>
</feature>
<evidence type="ECO:0000313" key="3">
    <source>
        <dbReference type="Proteomes" id="UP000076744"/>
    </source>
</evidence>
<dbReference type="RefSeq" id="XP_018700319.1">
    <property type="nucleotide sequence ID" value="XM_018852483.1"/>
</dbReference>
<dbReference type="AlphaFoldDB" id="A0A167LMM4"/>
<dbReference type="Proteomes" id="UP000076744">
    <property type="component" value="Unassembled WGS sequence"/>
</dbReference>
<reference evidence="2 3" key="1">
    <citation type="journal article" date="2016" name="Genome Biol. Evol.">
        <title>Divergent and convergent evolution of fungal pathogenicity.</title>
        <authorList>
            <person name="Shang Y."/>
            <person name="Xiao G."/>
            <person name="Zheng P."/>
            <person name="Cen K."/>
            <person name="Zhan S."/>
            <person name="Wang C."/>
        </authorList>
    </citation>
    <scope>NUCLEOTIDE SEQUENCE [LARGE SCALE GENOMIC DNA]</scope>
    <source>
        <strain evidence="2 3">ARSEF 2679</strain>
    </source>
</reference>